<dbReference type="AlphaFoldDB" id="A0ABD3QSU5"/>
<organism evidence="8 9">
    <name type="scientific">Cyclotella cryptica</name>
    <dbReference type="NCBI Taxonomy" id="29204"/>
    <lineage>
        <taxon>Eukaryota</taxon>
        <taxon>Sar</taxon>
        <taxon>Stramenopiles</taxon>
        <taxon>Ochrophyta</taxon>
        <taxon>Bacillariophyta</taxon>
        <taxon>Coscinodiscophyceae</taxon>
        <taxon>Thalassiosirophycidae</taxon>
        <taxon>Stephanodiscales</taxon>
        <taxon>Stephanodiscaceae</taxon>
        <taxon>Cyclotella</taxon>
    </lineage>
</organism>
<evidence type="ECO:0000313" key="8">
    <source>
        <dbReference type="EMBL" id="KAL3803224.1"/>
    </source>
</evidence>
<accession>A0ABD3QSU5</accession>
<feature type="binding site" evidence="6">
    <location>
        <position position="132"/>
    </location>
    <ligand>
        <name>Mg(2+)</name>
        <dbReference type="ChEBI" id="CHEBI:18420"/>
        <label>1</label>
        <note>catalytic</note>
    </ligand>
</feature>
<dbReference type="InterPro" id="IPR050725">
    <property type="entry name" value="CysQ/Inositol_MonoPase"/>
</dbReference>
<dbReference type="PANTHER" id="PTHR43028">
    <property type="entry name" value="3'(2'),5'-BISPHOSPHATE NUCLEOTIDASE 1"/>
    <property type="match status" value="1"/>
</dbReference>
<comment type="caution">
    <text evidence="8">The sequence shown here is derived from an EMBL/GenBank/DDBJ whole genome shotgun (WGS) entry which is preliminary data.</text>
</comment>
<comment type="cofactor">
    <cofactor evidence="6">
        <name>Mg(2+)</name>
        <dbReference type="ChEBI" id="CHEBI:18420"/>
    </cofactor>
</comment>
<dbReference type="InterPro" id="IPR015897">
    <property type="entry name" value="CHK_kinase-like"/>
</dbReference>
<evidence type="ECO:0000256" key="5">
    <source>
        <dbReference type="ARBA" id="ARBA00044554"/>
    </source>
</evidence>
<reference evidence="8 9" key="1">
    <citation type="journal article" date="2020" name="G3 (Bethesda)">
        <title>Improved Reference Genome for Cyclotella cryptica CCMP332, a Model for Cell Wall Morphogenesis, Salinity Adaptation, and Lipid Production in Diatoms (Bacillariophyta).</title>
        <authorList>
            <person name="Roberts W.R."/>
            <person name="Downey K.M."/>
            <person name="Ruck E.C."/>
            <person name="Traller J.C."/>
            <person name="Alverson A.J."/>
        </authorList>
    </citation>
    <scope>NUCLEOTIDE SEQUENCE [LARGE SCALE GENOMIC DNA]</scope>
    <source>
        <strain evidence="8 9">CCMP332</strain>
    </source>
</reference>
<dbReference type="SUPFAM" id="SSF56655">
    <property type="entry name" value="Carbohydrate phosphatase"/>
    <property type="match status" value="1"/>
</dbReference>
<evidence type="ECO:0000256" key="4">
    <source>
        <dbReference type="ARBA" id="ARBA00041815"/>
    </source>
</evidence>
<feature type="binding site" evidence="6">
    <location>
        <position position="274"/>
    </location>
    <ligand>
        <name>Mg(2+)</name>
        <dbReference type="ChEBI" id="CHEBI:18420"/>
        <label>1</label>
        <note>catalytic</note>
    </ligand>
</feature>
<dbReference type="InterPro" id="IPR000760">
    <property type="entry name" value="Inositol_monophosphatase-like"/>
</dbReference>
<dbReference type="InterPro" id="IPR011009">
    <property type="entry name" value="Kinase-like_dom_sf"/>
</dbReference>
<dbReference type="EC" id="3.1.3.7" evidence="2"/>
<evidence type="ECO:0000256" key="2">
    <source>
        <dbReference type="ARBA" id="ARBA00012633"/>
    </source>
</evidence>
<evidence type="ECO:0000313" key="9">
    <source>
        <dbReference type="Proteomes" id="UP001516023"/>
    </source>
</evidence>
<feature type="binding site" evidence="6">
    <location>
        <position position="131"/>
    </location>
    <ligand>
        <name>Mg(2+)</name>
        <dbReference type="ChEBI" id="CHEBI:18420"/>
        <label>1</label>
        <note>catalytic</note>
    </ligand>
</feature>
<dbReference type="SUPFAM" id="SSF56112">
    <property type="entry name" value="Protein kinase-like (PK-like)"/>
    <property type="match status" value="1"/>
</dbReference>
<gene>
    <name evidence="8" type="ORF">HJC23_003499</name>
</gene>
<dbReference type="Proteomes" id="UP001516023">
    <property type="component" value="Unassembled WGS sequence"/>
</dbReference>
<comment type="similarity">
    <text evidence="1">Belongs to the inositol monophosphatase superfamily.</text>
</comment>
<sequence length="775" mass="86477">MSIPTLNLLSSLTDAARHGSETIYRLSDEARSGNVKFKEEGEARSAMTIADTAAQKVIVSSLLGMYPDLNIVGEEDEPIEIDAASKRELNDTMLSYDYQFYMPSSLKESDNVEEPPDELKLNEIIVYVDPLDGTREFVEGRLANVQCLIGLCWRGRPLMGAIGLPFGIGNDENSTQVLFGLIGKGIGKMRCKKEGTGLDDTCPLPDLKPYIKGSIVSILTGDSSSVVPAIEVAEKVFAGLGVTRHIAGGCGNKLWRVTQGTTFALQHIKTCMWDTAAPSALLVATGGKVTDYFGFPLIYSKSNLSNQLGVVSSVPGARHEHDLLTKAMRREKKLLSVLSQFGLSYNEDTEQCVDIARDLDGHPLPVSYFTKHLNIHADTYSCPESGAVRGIMSNACRIHLHPSKDTAFYKRIDFSALEHARAKLKTAPHKLIRDVKSYEVETSFLASRACKCAIENTGVRIPRCYNFHLIPDHSNPIESKFNLLLEDFAPSDGWYQRWLISSEEECHASLTTLAKIHAFFWSGSAFWDDIEAAKELEASVWESGSYIQPKLQSLHQCDNVAAGWASNRIKFQEALESSRFWDNLGKRLQSVAHDCGKLAHPFAQDDTRASFSKYKTFTHGDPKQANFLFKQNGSVVEVGLVDYQWAGFGLAATDVAHFLSAAVHADRLVDGGESSLLQYYYHKLRQFLVEFGAFRTIDDVNRHFNYDKFLEQYESGVLDLCRLVMAYAWTRFEPVVESDDYGRVRTMNKNSYNKCVKNVVWLMSRCDDILLSRGL</sequence>
<feature type="binding site" evidence="6">
    <location>
        <position position="74"/>
    </location>
    <ligand>
        <name>Mg(2+)</name>
        <dbReference type="ChEBI" id="CHEBI:18420"/>
        <label>1</label>
        <note>catalytic</note>
    </ligand>
</feature>
<feature type="domain" description="CHK kinase-like" evidence="7">
    <location>
        <begin position="483"/>
        <end position="690"/>
    </location>
</feature>
<keyword evidence="9" id="KW-1185">Reference proteome</keyword>
<keyword evidence="6" id="KW-0460">Magnesium</keyword>
<protein>
    <recommendedName>
        <fullName evidence="3">3'(2'),5'-bisphosphate nucleotidase 1</fullName>
        <ecNumber evidence="2">3.1.3.7</ecNumber>
    </recommendedName>
    <alternativeName>
        <fullName evidence="4">Bisphosphate 3'-nucleotidase 1</fullName>
    </alternativeName>
    <alternativeName>
        <fullName evidence="5">Inositol-polyphosphate 1-phosphatase</fullName>
    </alternativeName>
</protein>
<evidence type="ECO:0000256" key="6">
    <source>
        <dbReference type="PIRSR" id="PIRSR600760-2"/>
    </source>
</evidence>
<dbReference type="SMART" id="SM00587">
    <property type="entry name" value="CHK"/>
    <property type="match status" value="1"/>
</dbReference>
<dbReference type="InterPro" id="IPR020550">
    <property type="entry name" value="Inositol_monophosphatase_CS"/>
</dbReference>
<dbReference type="InterPro" id="IPR004119">
    <property type="entry name" value="EcKL"/>
</dbReference>
<dbReference type="GO" id="GO:0008441">
    <property type="term" value="F:3'(2'),5'-bisphosphate nucleotidase activity"/>
    <property type="evidence" value="ECO:0007669"/>
    <property type="project" value="UniProtKB-EC"/>
</dbReference>
<feature type="binding site" evidence="6">
    <location>
        <position position="129"/>
    </location>
    <ligand>
        <name>Mg(2+)</name>
        <dbReference type="ChEBI" id="CHEBI:18420"/>
        <label>1</label>
        <note>catalytic</note>
    </ligand>
</feature>
<evidence type="ECO:0000256" key="3">
    <source>
        <dbReference type="ARBA" id="ARBA00040342"/>
    </source>
</evidence>
<evidence type="ECO:0000256" key="1">
    <source>
        <dbReference type="ARBA" id="ARBA00009759"/>
    </source>
</evidence>
<dbReference type="Gene3D" id="3.90.1200.10">
    <property type="match status" value="1"/>
</dbReference>
<dbReference type="Gene3D" id="3.30.540.10">
    <property type="entry name" value="Fructose-1,6-Bisphosphatase, subunit A, domain 1"/>
    <property type="match status" value="1"/>
</dbReference>
<name>A0ABD3QSU5_9STRA</name>
<dbReference type="Pfam" id="PF02958">
    <property type="entry name" value="EcKL"/>
    <property type="match status" value="1"/>
</dbReference>
<dbReference type="PANTHER" id="PTHR43028:SF5">
    <property type="entry name" value="3'(2'),5'-BISPHOSPHATE NUCLEOTIDASE 1"/>
    <property type="match status" value="1"/>
</dbReference>
<dbReference type="PROSITE" id="PS00630">
    <property type="entry name" value="IMP_2"/>
    <property type="match status" value="1"/>
</dbReference>
<dbReference type="Gene3D" id="3.40.190.80">
    <property type="match status" value="1"/>
</dbReference>
<proteinExistence type="inferred from homology"/>
<evidence type="ECO:0000259" key="7">
    <source>
        <dbReference type="SMART" id="SM00587"/>
    </source>
</evidence>
<dbReference type="Pfam" id="PF00459">
    <property type="entry name" value="Inositol_P"/>
    <property type="match status" value="1"/>
</dbReference>
<keyword evidence="6" id="KW-0479">Metal-binding</keyword>
<dbReference type="EMBL" id="JABMIG020000015">
    <property type="protein sequence ID" value="KAL3803224.1"/>
    <property type="molecule type" value="Genomic_DNA"/>
</dbReference>